<name>A0A1G4ATI1_9PEZI</name>
<gene>
    <name evidence="2" type="ORF">CORC01_12258</name>
</gene>
<dbReference type="OrthoDB" id="4822080at2759"/>
<dbReference type="InterPro" id="IPR003609">
    <property type="entry name" value="Pan_app"/>
</dbReference>
<proteinExistence type="predicted"/>
<dbReference type="EMBL" id="MJBS01000147">
    <property type="protein sequence ID" value="OHE92467.1"/>
    <property type="molecule type" value="Genomic_DNA"/>
</dbReference>
<comment type="caution">
    <text evidence="2">The sequence shown here is derived from an EMBL/GenBank/DDBJ whole genome shotgun (WGS) entry which is preliminary data.</text>
</comment>
<evidence type="ECO:0000313" key="3">
    <source>
        <dbReference type="Proteomes" id="UP000176998"/>
    </source>
</evidence>
<organism evidence="2 3">
    <name type="scientific">Colletotrichum orchidophilum</name>
    <dbReference type="NCBI Taxonomy" id="1209926"/>
    <lineage>
        <taxon>Eukaryota</taxon>
        <taxon>Fungi</taxon>
        <taxon>Dikarya</taxon>
        <taxon>Ascomycota</taxon>
        <taxon>Pezizomycotina</taxon>
        <taxon>Sordariomycetes</taxon>
        <taxon>Hypocreomycetidae</taxon>
        <taxon>Glomerellales</taxon>
        <taxon>Glomerellaceae</taxon>
        <taxon>Colletotrichum</taxon>
    </lineage>
</organism>
<sequence>MNATCNVEGSIKPGYGNYGLGVDSDNACKGWELCTDARRPPRCQSFSWEPSANECRLFEVSAEAGVDGEVGTGITFYNRDCFVYNPRPGMNTKD</sequence>
<keyword evidence="3" id="KW-1185">Reference proteome</keyword>
<evidence type="ECO:0000259" key="1">
    <source>
        <dbReference type="Pfam" id="PF00024"/>
    </source>
</evidence>
<protein>
    <recommendedName>
        <fullName evidence="1">Apple domain-containing protein</fullName>
    </recommendedName>
</protein>
<dbReference type="Proteomes" id="UP000176998">
    <property type="component" value="Unassembled WGS sequence"/>
</dbReference>
<dbReference type="GeneID" id="34565389"/>
<feature type="domain" description="Apple" evidence="1">
    <location>
        <begin position="21"/>
        <end position="81"/>
    </location>
</feature>
<evidence type="ECO:0000313" key="2">
    <source>
        <dbReference type="EMBL" id="OHE92467.1"/>
    </source>
</evidence>
<dbReference type="AlphaFoldDB" id="A0A1G4ATI1"/>
<dbReference type="RefSeq" id="XP_022469636.1">
    <property type="nucleotide sequence ID" value="XM_022623879.1"/>
</dbReference>
<accession>A0A1G4ATI1</accession>
<dbReference type="Pfam" id="PF00024">
    <property type="entry name" value="PAN_1"/>
    <property type="match status" value="1"/>
</dbReference>
<reference evidence="2 3" key="1">
    <citation type="submission" date="2016-09" db="EMBL/GenBank/DDBJ databases">
        <authorList>
            <person name="Capua I."/>
            <person name="De Benedictis P."/>
            <person name="Joannis T."/>
            <person name="Lombin L.H."/>
            <person name="Cattoli G."/>
        </authorList>
    </citation>
    <scope>NUCLEOTIDE SEQUENCE [LARGE SCALE GENOMIC DNA]</scope>
    <source>
        <strain evidence="2 3">IMI 309357</strain>
    </source>
</reference>